<feature type="non-terminal residue" evidence="1">
    <location>
        <position position="1"/>
    </location>
</feature>
<dbReference type="PANTHER" id="PTHR46671">
    <property type="entry name" value="PROTEIN CBG11221"/>
    <property type="match status" value="1"/>
</dbReference>
<dbReference type="EMBL" id="WIXE01013415">
    <property type="protein sequence ID" value="KAK5975134.1"/>
    <property type="molecule type" value="Genomic_DNA"/>
</dbReference>
<accession>A0AAN8IHM4</accession>
<dbReference type="PANTHER" id="PTHR46671:SF7">
    <property type="entry name" value="CORE-2_I-BRANCHING ENZYME"/>
    <property type="match status" value="1"/>
</dbReference>
<evidence type="ECO:0000313" key="1">
    <source>
        <dbReference type="EMBL" id="KAK5975134.1"/>
    </source>
</evidence>
<organism evidence="1 2">
    <name type="scientific">Trichostrongylus colubriformis</name>
    <name type="common">Black scour worm</name>
    <dbReference type="NCBI Taxonomy" id="6319"/>
    <lineage>
        <taxon>Eukaryota</taxon>
        <taxon>Metazoa</taxon>
        <taxon>Ecdysozoa</taxon>
        <taxon>Nematoda</taxon>
        <taxon>Chromadorea</taxon>
        <taxon>Rhabditida</taxon>
        <taxon>Rhabditina</taxon>
        <taxon>Rhabditomorpha</taxon>
        <taxon>Strongyloidea</taxon>
        <taxon>Trichostrongylidae</taxon>
        <taxon>Trichostrongylus</taxon>
    </lineage>
</organism>
<sequence>SEFSKVVFEMLPEFDYAVVDCVHEMIFNRTFLNQIDCPLDRNYYRDMVNVKYHRNRKDPDPNYKLECDSSHIEWREYSYP</sequence>
<dbReference type="AlphaFoldDB" id="A0AAN8IHM4"/>
<keyword evidence="2" id="KW-1185">Reference proteome</keyword>
<reference evidence="1 2" key="1">
    <citation type="submission" date="2019-10" db="EMBL/GenBank/DDBJ databases">
        <title>Assembly and Annotation for the nematode Trichostrongylus colubriformis.</title>
        <authorList>
            <person name="Martin J."/>
        </authorList>
    </citation>
    <scope>NUCLEOTIDE SEQUENCE [LARGE SCALE GENOMIC DNA]</scope>
    <source>
        <strain evidence="1">G859</strain>
        <tissue evidence="1">Whole worm</tissue>
    </source>
</reference>
<proteinExistence type="predicted"/>
<name>A0AAN8IHM4_TRICO</name>
<protein>
    <submittedName>
        <fullName evidence="1">Uncharacterized protein</fullName>
    </submittedName>
</protein>
<gene>
    <name evidence="1" type="ORF">GCK32_017372</name>
</gene>
<evidence type="ECO:0000313" key="2">
    <source>
        <dbReference type="Proteomes" id="UP001331761"/>
    </source>
</evidence>
<dbReference type="Proteomes" id="UP001331761">
    <property type="component" value="Unassembled WGS sequence"/>
</dbReference>
<comment type="caution">
    <text evidence="1">The sequence shown here is derived from an EMBL/GenBank/DDBJ whole genome shotgun (WGS) entry which is preliminary data.</text>
</comment>